<dbReference type="InterPro" id="IPR043519">
    <property type="entry name" value="NT_sf"/>
</dbReference>
<sequence length="250" mass="28024">MTARTYRTLDELDDLEEAALDSTQAQRLEALVVAATIFNQNKLGYGLIGGTNFFLRGSNRTTTDVDIAVSNDRPMAEVLNMFNEEPRITRPAADKPMLWVSGVGRTFVAIGTQLVQVDLKSHGEGHSIPHDFEDETENIQVGSTLVRFLKMAPLVRAKLRAHYIRETSDDYHDLRFACTDQRYAPLIKQASHNYPYDERELFIDKIVENHPMEEDAIRDVMNLPRNSRSTSPTGSEDGIGVGTPVEASNQ</sequence>
<name>A0AAE0IP67_9PEZI</name>
<dbReference type="SUPFAM" id="SSF81301">
    <property type="entry name" value="Nucleotidyltransferase"/>
    <property type="match status" value="1"/>
</dbReference>
<organism evidence="2 3">
    <name type="scientific">Cercophora scortea</name>
    <dbReference type="NCBI Taxonomy" id="314031"/>
    <lineage>
        <taxon>Eukaryota</taxon>
        <taxon>Fungi</taxon>
        <taxon>Dikarya</taxon>
        <taxon>Ascomycota</taxon>
        <taxon>Pezizomycotina</taxon>
        <taxon>Sordariomycetes</taxon>
        <taxon>Sordariomycetidae</taxon>
        <taxon>Sordariales</taxon>
        <taxon>Lasiosphaeriaceae</taxon>
        <taxon>Cercophora</taxon>
    </lineage>
</organism>
<dbReference type="AlphaFoldDB" id="A0AAE0IP67"/>
<dbReference type="Gene3D" id="3.30.460.40">
    <property type="match status" value="1"/>
</dbReference>
<feature type="region of interest" description="Disordered" evidence="1">
    <location>
        <begin position="222"/>
        <end position="250"/>
    </location>
</feature>
<reference evidence="2" key="1">
    <citation type="journal article" date="2023" name="Mol. Phylogenet. Evol.">
        <title>Genome-scale phylogeny and comparative genomics of the fungal order Sordariales.</title>
        <authorList>
            <person name="Hensen N."/>
            <person name="Bonometti L."/>
            <person name="Westerberg I."/>
            <person name="Brannstrom I.O."/>
            <person name="Guillou S."/>
            <person name="Cros-Aarteil S."/>
            <person name="Calhoun S."/>
            <person name="Haridas S."/>
            <person name="Kuo A."/>
            <person name="Mondo S."/>
            <person name="Pangilinan J."/>
            <person name="Riley R."/>
            <person name="LaButti K."/>
            <person name="Andreopoulos B."/>
            <person name="Lipzen A."/>
            <person name="Chen C."/>
            <person name="Yan M."/>
            <person name="Daum C."/>
            <person name="Ng V."/>
            <person name="Clum A."/>
            <person name="Steindorff A."/>
            <person name="Ohm R.A."/>
            <person name="Martin F."/>
            <person name="Silar P."/>
            <person name="Natvig D.O."/>
            <person name="Lalanne C."/>
            <person name="Gautier V."/>
            <person name="Ament-Velasquez S.L."/>
            <person name="Kruys A."/>
            <person name="Hutchinson M.I."/>
            <person name="Powell A.J."/>
            <person name="Barry K."/>
            <person name="Miller A.N."/>
            <person name="Grigoriev I.V."/>
            <person name="Debuchy R."/>
            <person name="Gladieux P."/>
            <person name="Hiltunen Thoren M."/>
            <person name="Johannesson H."/>
        </authorList>
    </citation>
    <scope>NUCLEOTIDE SEQUENCE</scope>
    <source>
        <strain evidence="2">SMH4131-1</strain>
    </source>
</reference>
<accession>A0AAE0IP67</accession>
<evidence type="ECO:0000313" key="2">
    <source>
        <dbReference type="EMBL" id="KAK3328570.1"/>
    </source>
</evidence>
<dbReference type="EMBL" id="JAUEPO010000003">
    <property type="protein sequence ID" value="KAK3328570.1"/>
    <property type="molecule type" value="Genomic_DNA"/>
</dbReference>
<evidence type="ECO:0000313" key="3">
    <source>
        <dbReference type="Proteomes" id="UP001286456"/>
    </source>
</evidence>
<reference evidence="2" key="2">
    <citation type="submission" date="2023-06" db="EMBL/GenBank/DDBJ databases">
        <authorList>
            <consortium name="Lawrence Berkeley National Laboratory"/>
            <person name="Haridas S."/>
            <person name="Hensen N."/>
            <person name="Bonometti L."/>
            <person name="Westerberg I."/>
            <person name="Brannstrom I.O."/>
            <person name="Guillou S."/>
            <person name="Cros-Aarteil S."/>
            <person name="Calhoun S."/>
            <person name="Kuo A."/>
            <person name="Mondo S."/>
            <person name="Pangilinan J."/>
            <person name="Riley R."/>
            <person name="Labutti K."/>
            <person name="Andreopoulos B."/>
            <person name="Lipzen A."/>
            <person name="Chen C."/>
            <person name="Yanf M."/>
            <person name="Daum C."/>
            <person name="Ng V."/>
            <person name="Clum A."/>
            <person name="Steindorff A."/>
            <person name="Ohm R."/>
            <person name="Martin F."/>
            <person name="Silar P."/>
            <person name="Natvig D."/>
            <person name="Lalanne C."/>
            <person name="Gautier V."/>
            <person name="Ament-Velasquez S.L."/>
            <person name="Kruys A."/>
            <person name="Hutchinson M.I."/>
            <person name="Powell A.J."/>
            <person name="Barry K."/>
            <person name="Miller A.N."/>
            <person name="Grigoriev I.V."/>
            <person name="Debuchy R."/>
            <person name="Gladieux P."/>
            <person name="Thoren M.H."/>
            <person name="Johannesson H."/>
        </authorList>
    </citation>
    <scope>NUCLEOTIDE SEQUENCE</scope>
    <source>
        <strain evidence="2">SMH4131-1</strain>
    </source>
</reference>
<protein>
    <submittedName>
        <fullName evidence="2">Uncharacterized protein</fullName>
    </submittedName>
</protein>
<feature type="compositionally biased region" description="Polar residues" evidence="1">
    <location>
        <begin position="224"/>
        <end position="234"/>
    </location>
</feature>
<comment type="caution">
    <text evidence="2">The sequence shown here is derived from an EMBL/GenBank/DDBJ whole genome shotgun (WGS) entry which is preliminary data.</text>
</comment>
<gene>
    <name evidence="2" type="ORF">B0T19DRAFT_424931</name>
</gene>
<evidence type="ECO:0000256" key="1">
    <source>
        <dbReference type="SAM" id="MobiDB-lite"/>
    </source>
</evidence>
<keyword evidence="3" id="KW-1185">Reference proteome</keyword>
<proteinExistence type="predicted"/>
<dbReference type="Proteomes" id="UP001286456">
    <property type="component" value="Unassembled WGS sequence"/>
</dbReference>